<dbReference type="AlphaFoldDB" id="A0A1M5S3Y4"/>
<gene>
    <name evidence="4" type="ORF">SAMN02745221_02164</name>
</gene>
<organism evidence="4 5">
    <name type="scientific">Thermosyntropha lipolytica DSM 11003</name>
    <dbReference type="NCBI Taxonomy" id="1123382"/>
    <lineage>
        <taxon>Bacteria</taxon>
        <taxon>Bacillati</taxon>
        <taxon>Bacillota</taxon>
        <taxon>Clostridia</taxon>
        <taxon>Eubacteriales</taxon>
        <taxon>Syntrophomonadaceae</taxon>
        <taxon>Thermosyntropha</taxon>
    </lineage>
</organism>
<protein>
    <submittedName>
        <fullName evidence="4">3-oxoacyl-[acyl-carrier protein] reductase</fullName>
    </submittedName>
</protein>
<dbReference type="NCBIfam" id="NF047420">
    <property type="entry name" value="EF_P_mod_YmfI"/>
    <property type="match status" value="1"/>
</dbReference>
<accession>A0A1M5S3Y4</accession>
<dbReference type="PRINTS" id="PR00080">
    <property type="entry name" value="SDRFAMILY"/>
</dbReference>
<dbReference type="GO" id="GO:0032787">
    <property type="term" value="P:monocarboxylic acid metabolic process"/>
    <property type="evidence" value="ECO:0007669"/>
    <property type="project" value="UniProtKB-ARBA"/>
</dbReference>
<keyword evidence="5" id="KW-1185">Reference proteome</keyword>
<keyword evidence="3" id="KW-0443">Lipid metabolism</keyword>
<dbReference type="InterPro" id="IPR002347">
    <property type="entry name" value="SDR_fam"/>
</dbReference>
<dbReference type="InterPro" id="IPR020904">
    <property type="entry name" value="Sc_DH/Rdtase_CS"/>
</dbReference>
<dbReference type="GO" id="GO:0008202">
    <property type="term" value="P:steroid metabolic process"/>
    <property type="evidence" value="ECO:0007669"/>
    <property type="project" value="UniProtKB-KW"/>
</dbReference>
<evidence type="ECO:0000313" key="4">
    <source>
        <dbReference type="EMBL" id="SHH33150.1"/>
    </source>
</evidence>
<evidence type="ECO:0000313" key="5">
    <source>
        <dbReference type="Proteomes" id="UP000242329"/>
    </source>
</evidence>
<dbReference type="NCBIfam" id="NF009466">
    <property type="entry name" value="PRK12826.1-2"/>
    <property type="match status" value="1"/>
</dbReference>
<dbReference type="Pfam" id="PF13561">
    <property type="entry name" value="adh_short_C2"/>
    <property type="match status" value="1"/>
</dbReference>
<dbReference type="Gene3D" id="3.40.50.720">
    <property type="entry name" value="NAD(P)-binding Rossmann-like Domain"/>
    <property type="match status" value="1"/>
</dbReference>
<dbReference type="RefSeq" id="WP_242939052.1">
    <property type="nucleotide sequence ID" value="NZ_FQWY01000067.1"/>
</dbReference>
<dbReference type="PANTHER" id="PTHR42879">
    <property type="entry name" value="3-OXOACYL-(ACYL-CARRIER-PROTEIN) REDUCTASE"/>
    <property type="match status" value="1"/>
</dbReference>
<evidence type="ECO:0000256" key="3">
    <source>
        <dbReference type="ARBA" id="ARBA00023221"/>
    </source>
</evidence>
<name>A0A1M5S3Y4_9FIRM</name>
<dbReference type="FunFam" id="3.40.50.720:FF:000173">
    <property type="entry name" value="3-oxoacyl-[acyl-carrier protein] reductase"/>
    <property type="match status" value="1"/>
</dbReference>
<dbReference type="STRING" id="1123382.SAMN02745221_02164"/>
<keyword evidence="2" id="KW-0560">Oxidoreductase</keyword>
<evidence type="ECO:0000256" key="1">
    <source>
        <dbReference type="ARBA" id="ARBA00006484"/>
    </source>
</evidence>
<comment type="similarity">
    <text evidence="1">Belongs to the short-chain dehydrogenases/reductases (SDR) family.</text>
</comment>
<dbReference type="Proteomes" id="UP000242329">
    <property type="component" value="Unassembled WGS sequence"/>
</dbReference>
<dbReference type="PANTHER" id="PTHR42879:SF2">
    <property type="entry name" value="3-OXOACYL-[ACYL-CARRIER-PROTEIN] REDUCTASE FABG"/>
    <property type="match status" value="1"/>
</dbReference>
<reference evidence="5" key="1">
    <citation type="submission" date="2016-11" db="EMBL/GenBank/DDBJ databases">
        <authorList>
            <person name="Varghese N."/>
            <person name="Submissions S."/>
        </authorList>
    </citation>
    <scope>NUCLEOTIDE SEQUENCE [LARGE SCALE GENOMIC DNA]</scope>
    <source>
        <strain evidence="5">DSM 11003</strain>
    </source>
</reference>
<dbReference type="GO" id="GO:0016491">
    <property type="term" value="F:oxidoreductase activity"/>
    <property type="evidence" value="ECO:0007669"/>
    <property type="project" value="UniProtKB-KW"/>
</dbReference>
<evidence type="ECO:0000256" key="2">
    <source>
        <dbReference type="ARBA" id="ARBA00023002"/>
    </source>
</evidence>
<sequence>MDRYFDLKGKIALVTGASRGIGAGIARELAKAGARVVVNYNTSRERVFKLAEDIEKEGGEVLVIKADVAAFEEVEFMFSQIEKIWGEVDIIINNAGVSLRKLVTDTGEEEWDKVINTNLKGVFLCCRRALPAMIRRRYGRIINIASIWGITGASMEAAYAASKGGVIAFTKSLAREAGYSGVTVNAIAPGVIETDMLEGELTGEEIEDLQKEIPAGRLGKPEDIASLCLYLASDRASYINGQVITVDGGFLKA</sequence>
<dbReference type="NCBIfam" id="NF005559">
    <property type="entry name" value="PRK07231.1"/>
    <property type="match status" value="1"/>
</dbReference>
<dbReference type="PRINTS" id="PR00081">
    <property type="entry name" value="GDHRDH"/>
</dbReference>
<dbReference type="InterPro" id="IPR050259">
    <property type="entry name" value="SDR"/>
</dbReference>
<dbReference type="InterPro" id="IPR036291">
    <property type="entry name" value="NAD(P)-bd_dom_sf"/>
</dbReference>
<dbReference type="SUPFAM" id="SSF51735">
    <property type="entry name" value="NAD(P)-binding Rossmann-fold domains"/>
    <property type="match status" value="1"/>
</dbReference>
<dbReference type="PROSITE" id="PS00061">
    <property type="entry name" value="ADH_SHORT"/>
    <property type="match status" value="1"/>
</dbReference>
<keyword evidence="3" id="KW-0753">Steroid metabolism</keyword>
<proteinExistence type="inferred from homology"/>
<dbReference type="EMBL" id="FQWY01000067">
    <property type="protein sequence ID" value="SHH33150.1"/>
    <property type="molecule type" value="Genomic_DNA"/>
</dbReference>